<dbReference type="EnsemblMetazoa" id="CJA01559b.1">
    <property type="protein sequence ID" value="CJA01559b.1"/>
    <property type="gene ID" value="WBGene00120763"/>
</dbReference>
<evidence type="ECO:0000313" key="3">
    <source>
        <dbReference type="Proteomes" id="UP000005237"/>
    </source>
</evidence>
<keyword evidence="3" id="KW-1185">Reference proteome</keyword>
<evidence type="ECO:0000313" key="2">
    <source>
        <dbReference type="EnsemblMetazoa" id="CJA01559b.1"/>
    </source>
</evidence>
<organism evidence="2 3">
    <name type="scientific">Caenorhabditis japonica</name>
    <dbReference type="NCBI Taxonomy" id="281687"/>
    <lineage>
        <taxon>Eukaryota</taxon>
        <taxon>Metazoa</taxon>
        <taxon>Ecdysozoa</taxon>
        <taxon>Nematoda</taxon>
        <taxon>Chromadorea</taxon>
        <taxon>Rhabditida</taxon>
        <taxon>Rhabditina</taxon>
        <taxon>Rhabditomorpha</taxon>
        <taxon>Rhabditoidea</taxon>
        <taxon>Rhabditidae</taxon>
        <taxon>Peloderinae</taxon>
        <taxon>Caenorhabditis</taxon>
    </lineage>
</organism>
<reference evidence="3" key="1">
    <citation type="submission" date="2010-08" db="EMBL/GenBank/DDBJ databases">
        <authorList>
            <consortium name="Caenorhabditis japonica Sequencing Consortium"/>
            <person name="Wilson R.K."/>
        </authorList>
    </citation>
    <scope>NUCLEOTIDE SEQUENCE [LARGE SCALE GENOMIC DNA]</scope>
    <source>
        <strain evidence="3">DF5081</strain>
    </source>
</reference>
<name>A0A8R1HL40_CAEJA</name>
<protein>
    <submittedName>
        <fullName evidence="2">Uncharacterized protein</fullName>
    </submittedName>
</protein>
<dbReference type="AlphaFoldDB" id="A0A8R1HL40"/>
<sequence length="563" mass="65244">MKVTREEVQHHVDALQNGGHEASAFLYLINANIPLKWFQEMNVKEVIKKYFITVNKSKAYRLKARIEKLEFQEKERQMNGLALRPMKGVREVVEKLEEEPEQVTSEISLIKKKPIRDKYNPLTMFKTVPQRYSHLNLTPGTSLIIELDYWTKFMKKGHKNCIKHGPEKTLLHLMVLRTSSFLMGYSKEYRITTKLRKFMIDKFCPCVELAQLLFQEVITMQADDIEREKLYKKKRKNRATYRGFYAISALKERTMKVLQFHSKEVIVDFLTECSIPLVVFRDLNIGKLAQDMMAQPETECLAHRLFEKIRGLEADEKLHRKTNEVVQVAFALPIMQSSAKEKVIKPANPNRVPWMPIFPKPQPITEQSSHSSTLENDESDLQVTFTMLKGKIKEEIIEPNTNRVSWMPVFPKEGPITEQSQSATLEDDQPELQVTFSILQAKIKEEEIEPNNGREQWMPVFPKLEPVDEPFNFATWEELPDFQNSDNDDTCDEIDDPIESDKDLSSGNATVQNLPSVDTGAGLKIDNGDRKIAKTELVDSNESYNLLLDLKIEELFVKQEEPY</sequence>
<accession>A0A8R1HL40</accession>
<reference evidence="2" key="2">
    <citation type="submission" date="2022-06" db="UniProtKB">
        <authorList>
            <consortium name="EnsemblMetazoa"/>
        </authorList>
    </citation>
    <scope>IDENTIFICATION</scope>
    <source>
        <strain evidence="2">DF5081</strain>
    </source>
</reference>
<evidence type="ECO:0000256" key="1">
    <source>
        <dbReference type="SAM" id="MobiDB-lite"/>
    </source>
</evidence>
<feature type="compositionally biased region" description="Polar residues" evidence="1">
    <location>
        <begin position="505"/>
        <end position="516"/>
    </location>
</feature>
<feature type="region of interest" description="Disordered" evidence="1">
    <location>
        <begin position="497"/>
        <end position="519"/>
    </location>
</feature>
<dbReference type="Proteomes" id="UP000005237">
    <property type="component" value="Unassembled WGS sequence"/>
</dbReference>
<proteinExistence type="predicted"/>